<protein>
    <recommendedName>
        <fullName evidence="1">Aminotransferase-like plant mobile domain-containing protein</fullName>
    </recommendedName>
</protein>
<evidence type="ECO:0000313" key="2">
    <source>
        <dbReference type="EMBL" id="SPD25841.1"/>
    </source>
</evidence>
<dbReference type="PANTHER" id="PTHR46033:SF8">
    <property type="entry name" value="PROTEIN MAINTENANCE OF MERISTEMS-LIKE"/>
    <property type="match status" value="1"/>
</dbReference>
<sequence>MDDLEIIPGPIDVSVLTLQAGHRSTNTWNNTLRSDPILHCRRREAVLSRGNRPHPRIVAYLQRAGFYGLYCLRFIQLDWALITAFVERWREETHTFHLPQGEMTITLQDVGVMLGLPVDGQPVLKGARLSMLWLSDIFGVLPDDADDVTVQQYARAYILEMIGGSIFADKSGDKLCRATKPNTKDIGGALILVQLWAWSRFPHMTPDILSIQPIDYGVDAAGQPLPQGPHGVRWANAKCKQEVSTHVLQHYRNALGMQHPDEIVWQPYVNADLPDYCLTGQEIWRSVVPLICTNIVEMHCPDRVLRQFGMQQPIPEPVDTNVSLHKIDLRGNVHKDWASFHDTYIDRWNNRLQHVITRDSLSLPMAYDDEYMVWYRSITRRHIDQQSARFDVLVRVFTWVGLRLTYW</sequence>
<evidence type="ECO:0000259" key="1">
    <source>
        <dbReference type="Pfam" id="PF10536"/>
    </source>
</evidence>
<feature type="domain" description="Aminotransferase-like plant mobile" evidence="1">
    <location>
        <begin position="65"/>
        <end position="126"/>
    </location>
</feature>
<name>A0A2N9IPC7_FAGSY</name>
<dbReference type="PANTHER" id="PTHR46033">
    <property type="entry name" value="PROTEIN MAIN-LIKE 2"/>
    <property type="match status" value="1"/>
</dbReference>
<organism evidence="2">
    <name type="scientific">Fagus sylvatica</name>
    <name type="common">Beechnut</name>
    <dbReference type="NCBI Taxonomy" id="28930"/>
    <lineage>
        <taxon>Eukaryota</taxon>
        <taxon>Viridiplantae</taxon>
        <taxon>Streptophyta</taxon>
        <taxon>Embryophyta</taxon>
        <taxon>Tracheophyta</taxon>
        <taxon>Spermatophyta</taxon>
        <taxon>Magnoliopsida</taxon>
        <taxon>eudicotyledons</taxon>
        <taxon>Gunneridae</taxon>
        <taxon>Pentapetalae</taxon>
        <taxon>rosids</taxon>
        <taxon>fabids</taxon>
        <taxon>Fagales</taxon>
        <taxon>Fagaceae</taxon>
        <taxon>Fagus</taxon>
    </lineage>
</organism>
<dbReference type="InterPro" id="IPR019557">
    <property type="entry name" value="AminoTfrase-like_pln_mobile"/>
</dbReference>
<feature type="domain" description="Aminotransferase-like plant mobile" evidence="1">
    <location>
        <begin position="174"/>
        <end position="376"/>
    </location>
</feature>
<accession>A0A2N9IPC7</accession>
<dbReference type="EMBL" id="OIVN01006134">
    <property type="protein sequence ID" value="SPD25841.1"/>
    <property type="molecule type" value="Genomic_DNA"/>
</dbReference>
<reference evidence="2" key="1">
    <citation type="submission" date="2018-02" db="EMBL/GenBank/DDBJ databases">
        <authorList>
            <person name="Cohen D.B."/>
            <person name="Kent A.D."/>
        </authorList>
    </citation>
    <scope>NUCLEOTIDE SEQUENCE</scope>
</reference>
<proteinExistence type="predicted"/>
<dbReference type="AlphaFoldDB" id="A0A2N9IPC7"/>
<gene>
    <name evidence="2" type="ORF">FSB_LOCUS53723</name>
</gene>
<dbReference type="Pfam" id="PF10536">
    <property type="entry name" value="PMD"/>
    <property type="match status" value="2"/>
</dbReference>
<dbReference type="GO" id="GO:0010073">
    <property type="term" value="P:meristem maintenance"/>
    <property type="evidence" value="ECO:0007669"/>
    <property type="project" value="InterPro"/>
</dbReference>
<dbReference type="InterPro" id="IPR044824">
    <property type="entry name" value="MAIN-like"/>
</dbReference>